<dbReference type="InterPro" id="IPR006131">
    <property type="entry name" value="Asp_carbamoyltransf_Asp/Orn-bd"/>
</dbReference>
<organism evidence="10 11">
    <name type="scientific">Salimicrobium album</name>
    <dbReference type="NCBI Taxonomy" id="50717"/>
    <lineage>
        <taxon>Bacteria</taxon>
        <taxon>Bacillati</taxon>
        <taxon>Bacillota</taxon>
        <taxon>Bacilli</taxon>
        <taxon>Bacillales</taxon>
        <taxon>Bacillaceae</taxon>
        <taxon>Salimicrobium</taxon>
    </lineage>
</organism>
<evidence type="ECO:0000256" key="6">
    <source>
        <dbReference type="ARBA" id="ARBA00048859"/>
    </source>
</evidence>
<comment type="pathway">
    <text evidence="1 7">Pyrimidine metabolism; UMP biosynthesis via de novo pathway; (S)-dihydroorotate from bicarbonate: step 2/3.</text>
</comment>
<feature type="binding site" evidence="7">
    <location>
        <position position="49"/>
    </location>
    <ligand>
        <name>carbamoyl phosphate</name>
        <dbReference type="ChEBI" id="CHEBI:58228"/>
    </ligand>
</feature>
<feature type="domain" description="Aspartate/ornithine carbamoyltransferase Asp/Orn-binding" evidence="8">
    <location>
        <begin position="145"/>
        <end position="281"/>
    </location>
</feature>
<comment type="similarity">
    <text evidence="2 7">Belongs to the aspartate/ornithine carbamoyltransferase superfamily. ATCase family.</text>
</comment>
<dbReference type="EC" id="2.1.3.2" evidence="7"/>
<accession>A0A1H3AVZ9</accession>
<dbReference type="Pfam" id="PF02729">
    <property type="entry name" value="OTCace_N"/>
    <property type="match status" value="1"/>
</dbReference>
<comment type="subunit">
    <text evidence="7">Heterododecamer (2C3:3R2) of six catalytic PyrB chains organized as two trimers (C3), and six regulatory PyrI chains organized as three dimers (R2).</text>
</comment>
<dbReference type="PANTHER" id="PTHR45753">
    <property type="entry name" value="ORNITHINE CARBAMOYLTRANSFERASE, MITOCHONDRIAL"/>
    <property type="match status" value="1"/>
</dbReference>
<proteinExistence type="inferred from homology"/>
<evidence type="ECO:0000313" key="11">
    <source>
        <dbReference type="Proteomes" id="UP000198647"/>
    </source>
</evidence>
<evidence type="ECO:0000313" key="10">
    <source>
        <dbReference type="EMBL" id="SDX33284.1"/>
    </source>
</evidence>
<dbReference type="InterPro" id="IPR036901">
    <property type="entry name" value="Asp/Orn_carbamoylTrfase_sf"/>
</dbReference>
<sequence>MNHLLTMDQLSNKMIYSLLENAGRMKKGEQKTWKGRFAANLFLEPSTRTRQSFHVAERRMQMEVLEMEAEQSSLLKGESLYDSVRTLEAIGTDILVIRQSERDSLQELSECKGISIINAGDGTGEHPTQSLLDLFTIYEEFGCFKGVTVTIAGDIKHSRVARSNAYALKQLGAEVQFSSPDEWKEPGKTYVTMDEAVASSDVLMLLRIQKERHDSEGDIPAYLTDYGLTKERERRMKNHSIILHPAPVNRGVEIDSALVECQRSRIFTQMNNGVYMRMAIIDELMGGKHNENNKCVPMERELFATM</sequence>
<dbReference type="SUPFAM" id="SSF53671">
    <property type="entry name" value="Aspartate/ornithine carbamoyltransferase"/>
    <property type="match status" value="1"/>
</dbReference>
<dbReference type="PANTHER" id="PTHR45753:SF6">
    <property type="entry name" value="ASPARTATE CARBAMOYLTRANSFERASE"/>
    <property type="match status" value="1"/>
</dbReference>
<evidence type="ECO:0000256" key="1">
    <source>
        <dbReference type="ARBA" id="ARBA00004852"/>
    </source>
</evidence>
<dbReference type="PRINTS" id="PR00100">
    <property type="entry name" value="AOTCASE"/>
</dbReference>
<comment type="caution">
    <text evidence="10">The sequence shown here is derived from an EMBL/GenBank/DDBJ whole genome shotgun (WGS) entry which is preliminary data.</text>
</comment>
<dbReference type="HAMAP" id="MF_00001">
    <property type="entry name" value="Asp_carb_tr"/>
    <property type="match status" value="1"/>
</dbReference>
<feature type="binding site" evidence="7">
    <location>
        <position position="98"/>
    </location>
    <ligand>
        <name>carbamoyl phosphate</name>
        <dbReference type="ChEBI" id="CHEBI:58228"/>
    </ligand>
</feature>
<protein>
    <recommendedName>
        <fullName evidence="7">Aspartate carbamoyltransferase</fullName>
        <ecNumber evidence="7">2.1.3.2</ecNumber>
    </recommendedName>
    <alternativeName>
        <fullName evidence="7">Aspartate transcarbamylase</fullName>
        <shortName evidence="7">ATCase</shortName>
    </alternativeName>
</protein>
<reference evidence="10 11" key="1">
    <citation type="submission" date="2016-10" db="EMBL/GenBank/DDBJ databases">
        <authorList>
            <person name="Varghese N."/>
            <person name="Submissions S."/>
        </authorList>
    </citation>
    <scope>NUCLEOTIDE SEQUENCE [LARGE SCALE GENOMIC DNA]</scope>
    <source>
        <strain evidence="10 11">DSM 20748</strain>
    </source>
</reference>
<feature type="binding site" evidence="7">
    <location>
        <position position="129"/>
    </location>
    <ligand>
        <name>carbamoyl phosphate</name>
        <dbReference type="ChEBI" id="CHEBI:58228"/>
    </ligand>
</feature>
<feature type="binding site" evidence="7">
    <location>
        <position position="159"/>
    </location>
    <ligand>
        <name>L-aspartate</name>
        <dbReference type="ChEBI" id="CHEBI:29991"/>
    </ligand>
</feature>
<feature type="domain" description="Aspartate/ornithine carbamoyltransferase carbamoyl-P binding" evidence="9">
    <location>
        <begin position="3"/>
        <end position="139"/>
    </location>
</feature>
<evidence type="ECO:0000256" key="3">
    <source>
        <dbReference type="ARBA" id="ARBA00022679"/>
    </source>
</evidence>
<dbReference type="Gene3D" id="3.40.50.1370">
    <property type="entry name" value="Aspartate/ornithine carbamoyltransferase"/>
    <property type="match status" value="2"/>
</dbReference>
<dbReference type="RefSeq" id="WP_076570310.1">
    <property type="nucleotide sequence ID" value="NZ_FNOS01000001.1"/>
</dbReference>
<feature type="binding site" evidence="7">
    <location>
        <position position="126"/>
    </location>
    <ligand>
        <name>carbamoyl phosphate</name>
        <dbReference type="ChEBI" id="CHEBI:58228"/>
    </ligand>
</feature>
<evidence type="ECO:0000259" key="9">
    <source>
        <dbReference type="Pfam" id="PF02729"/>
    </source>
</evidence>
<evidence type="ECO:0000256" key="4">
    <source>
        <dbReference type="ARBA" id="ARBA00022975"/>
    </source>
</evidence>
<dbReference type="NCBIfam" id="NF002032">
    <property type="entry name" value="PRK00856.1"/>
    <property type="match status" value="1"/>
</dbReference>
<evidence type="ECO:0000256" key="2">
    <source>
        <dbReference type="ARBA" id="ARBA00008896"/>
    </source>
</evidence>
<comment type="catalytic activity">
    <reaction evidence="6 7">
        <text>carbamoyl phosphate + L-aspartate = N-carbamoyl-L-aspartate + phosphate + H(+)</text>
        <dbReference type="Rhea" id="RHEA:20013"/>
        <dbReference type="ChEBI" id="CHEBI:15378"/>
        <dbReference type="ChEBI" id="CHEBI:29991"/>
        <dbReference type="ChEBI" id="CHEBI:32814"/>
        <dbReference type="ChEBI" id="CHEBI:43474"/>
        <dbReference type="ChEBI" id="CHEBI:58228"/>
        <dbReference type="EC" id="2.1.3.2"/>
    </reaction>
</comment>
<feature type="binding site" evidence="7">
    <location>
        <position position="48"/>
    </location>
    <ligand>
        <name>carbamoyl phosphate</name>
        <dbReference type="ChEBI" id="CHEBI:58228"/>
    </ligand>
</feature>
<dbReference type="Proteomes" id="UP000198647">
    <property type="component" value="Unassembled WGS sequence"/>
</dbReference>
<dbReference type="Pfam" id="PF00185">
    <property type="entry name" value="OTCace"/>
    <property type="match status" value="1"/>
</dbReference>
<dbReference type="InterPro" id="IPR006132">
    <property type="entry name" value="Asp/Orn_carbamoyltranf_P-bd"/>
</dbReference>
<keyword evidence="11" id="KW-1185">Reference proteome</keyword>
<keyword evidence="3 7" id="KW-0808">Transferase</keyword>
<name>A0A1H3AVZ9_9BACI</name>
<dbReference type="PRINTS" id="PR00101">
    <property type="entry name" value="ATCASE"/>
</dbReference>
<feature type="binding site" evidence="7">
    <location>
        <position position="76"/>
    </location>
    <ligand>
        <name>L-aspartate</name>
        <dbReference type="ChEBI" id="CHEBI:29991"/>
    </ligand>
</feature>
<dbReference type="NCBIfam" id="TIGR00670">
    <property type="entry name" value="asp_carb_tr"/>
    <property type="match status" value="1"/>
</dbReference>
<feature type="binding site" evidence="7">
    <location>
        <position position="207"/>
    </location>
    <ligand>
        <name>L-aspartate</name>
        <dbReference type="ChEBI" id="CHEBI:29991"/>
    </ligand>
</feature>
<dbReference type="EMBL" id="FNOS01000001">
    <property type="protein sequence ID" value="SDX33284.1"/>
    <property type="molecule type" value="Genomic_DNA"/>
</dbReference>
<dbReference type="InterPro" id="IPR006130">
    <property type="entry name" value="Asp/Orn_carbamoylTrfase"/>
</dbReference>
<dbReference type="PROSITE" id="PS00097">
    <property type="entry name" value="CARBAMOYLTRANSFERASE"/>
    <property type="match status" value="1"/>
</dbReference>
<dbReference type="InterPro" id="IPR002082">
    <property type="entry name" value="Asp_carbamoyltransf"/>
</dbReference>
<keyword evidence="4 7" id="KW-0665">Pyrimidine biosynthesis</keyword>
<gene>
    <name evidence="7" type="primary">pyrB</name>
    <name evidence="10" type="ORF">SAMN04488081_0196</name>
</gene>
<feature type="binding site" evidence="7">
    <location>
        <position position="246"/>
    </location>
    <ligand>
        <name>carbamoyl phosphate</name>
        <dbReference type="ChEBI" id="CHEBI:58228"/>
    </ligand>
</feature>
<feature type="binding site" evidence="7">
    <location>
        <position position="247"/>
    </location>
    <ligand>
        <name>carbamoyl phosphate</name>
        <dbReference type="ChEBI" id="CHEBI:58228"/>
    </ligand>
</feature>
<evidence type="ECO:0000259" key="8">
    <source>
        <dbReference type="Pfam" id="PF00185"/>
    </source>
</evidence>
<evidence type="ECO:0000256" key="5">
    <source>
        <dbReference type="ARBA" id="ARBA00043884"/>
    </source>
</evidence>
<comment type="function">
    <text evidence="5 7">Catalyzes the condensation of carbamoyl phosphate and aspartate to form carbamoyl aspartate and inorganic phosphate, the committed step in the de novo pyrimidine nucleotide biosynthesis pathway.</text>
</comment>
<evidence type="ECO:0000256" key="7">
    <source>
        <dbReference type="HAMAP-Rule" id="MF_00001"/>
    </source>
</evidence>